<name>A0A5E4SAB5_9BURK</name>
<proteinExistence type="predicted"/>
<accession>A0A5E4SAB5</accession>
<dbReference type="AlphaFoldDB" id="A0A5E4SAB5"/>
<reference evidence="1 2" key="1">
    <citation type="submission" date="2019-08" db="EMBL/GenBank/DDBJ databases">
        <authorList>
            <person name="Peeters C."/>
        </authorList>
    </citation>
    <scope>NUCLEOTIDE SEQUENCE [LARGE SCALE GENOMIC DNA]</scope>
    <source>
        <strain evidence="1 2">LMG 31011</strain>
    </source>
</reference>
<gene>
    <name evidence="1" type="ORF">PAQ31011_00685</name>
</gene>
<protein>
    <submittedName>
        <fullName evidence="1">Uncharacterized protein</fullName>
    </submittedName>
</protein>
<evidence type="ECO:0000313" key="2">
    <source>
        <dbReference type="Proteomes" id="UP000366819"/>
    </source>
</evidence>
<organism evidence="1 2">
    <name type="scientific">Pandoraea aquatica</name>
    <dbReference type="NCBI Taxonomy" id="2508290"/>
    <lineage>
        <taxon>Bacteria</taxon>
        <taxon>Pseudomonadati</taxon>
        <taxon>Pseudomonadota</taxon>
        <taxon>Betaproteobacteria</taxon>
        <taxon>Burkholderiales</taxon>
        <taxon>Burkholderiaceae</taxon>
        <taxon>Pandoraea</taxon>
    </lineage>
</organism>
<evidence type="ECO:0000313" key="1">
    <source>
        <dbReference type="EMBL" id="VVD72550.1"/>
    </source>
</evidence>
<dbReference type="EMBL" id="CABPSN010000001">
    <property type="protein sequence ID" value="VVD72550.1"/>
    <property type="molecule type" value="Genomic_DNA"/>
</dbReference>
<sequence length="59" mass="6512">MCTQQARLTALNAVQRVSLWAHAVLEVSPCTKNTFAKRVGMNLPLYFDYSDATKGIPPS</sequence>
<keyword evidence="2" id="KW-1185">Reference proteome</keyword>
<dbReference type="Proteomes" id="UP000366819">
    <property type="component" value="Unassembled WGS sequence"/>
</dbReference>